<organism evidence="1 2">
    <name type="scientific">Ensete ventricosum</name>
    <name type="common">Abyssinian banana</name>
    <name type="synonym">Musa ensete</name>
    <dbReference type="NCBI Taxonomy" id="4639"/>
    <lineage>
        <taxon>Eukaryota</taxon>
        <taxon>Viridiplantae</taxon>
        <taxon>Streptophyta</taxon>
        <taxon>Embryophyta</taxon>
        <taxon>Tracheophyta</taxon>
        <taxon>Spermatophyta</taxon>
        <taxon>Magnoliopsida</taxon>
        <taxon>Liliopsida</taxon>
        <taxon>Zingiberales</taxon>
        <taxon>Musaceae</taxon>
        <taxon>Ensete</taxon>
    </lineage>
</organism>
<evidence type="ECO:0000313" key="1">
    <source>
        <dbReference type="EMBL" id="RRT42359.1"/>
    </source>
</evidence>
<dbReference type="EMBL" id="AMZH03017898">
    <property type="protein sequence ID" value="RRT42359.1"/>
    <property type="molecule type" value="Genomic_DNA"/>
</dbReference>
<dbReference type="AlphaFoldDB" id="A0A426XS77"/>
<sequence>MARPATQGMTVDVPGCSWVHGTGAMEEEPWMAAPATQGITVDVPGYSWVHGTGAMEEESWMTTPTSQGAMVRCNNFIRCLNLTTCQRRPHSVSATGCGATDGGA</sequence>
<comment type="caution">
    <text evidence="1">The sequence shown here is derived from an EMBL/GenBank/DDBJ whole genome shotgun (WGS) entry which is preliminary data.</text>
</comment>
<gene>
    <name evidence="1" type="ORF">B296_00050832</name>
</gene>
<evidence type="ECO:0000313" key="2">
    <source>
        <dbReference type="Proteomes" id="UP000287651"/>
    </source>
</evidence>
<accession>A0A426XS77</accession>
<proteinExistence type="predicted"/>
<dbReference type="Proteomes" id="UP000287651">
    <property type="component" value="Unassembled WGS sequence"/>
</dbReference>
<protein>
    <submittedName>
        <fullName evidence="1">Uncharacterized protein</fullName>
    </submittedName>
</protein>
<name>A0A426XS77_ENSVE</name>
<reference evidence="1 2" key="1">
    <citation type="journal article" date="2014" name="Agronomy (Basel)">
        <title>A Draft Genome Sequence for Ensete ventricosum, the Drought-Tolerant Tree Against Hunger.</title>
        <authorList>
            <person name="Harrison J."/>
            <person name="Moore K.A."/>
            <person name="Paszkiewicz K."/>
            <person name="Jones T."/>
            <person name="Grant M."/>
            <person name="Ambacheew D."/>
            <person name="Muzemil S."/>
            <person name="Studholme D.J."/>
        </authorList>
    </citation>
    <scope>NUCLEOTIDE SEQUENCE [LARGE SCALE GENOMIC DNA]</scope>
</reference>